<gene>
    <name evidence="1" type="ORF">MHYMCMPASI_00907</name>
</gene>
<protein>
    <submittedName>
        <fullName evidence="1">Uncharacterized protein</fullName>
    </submittedName>
</protein>
<reference evidence="1" key="1">
    <citation type="submission" date="2021-06" db="EMBL/GenBank/DDBJ databases">
        <authorList>
            <person name="Nardi T."/>
            <person name="Nardi T."/>
        </authorList>
    </citation>
    <scope>NUCLEOTIDE SEQUENCE</scope>
</reference>
<evidence type="ECO:0000313" key="1">
    <source>
        <dbReference type="EMBL" id="CAG7597051.1"/>
    </source>
</evidence>
<evidence type="ECO:0000313" key="2">
    <source>
        <dbReference type="Proteomes" id="UP000837675"/>
    </source>
</evidence>
<dbReference type="EMBL" id="CAJVAF010000318">
    <property type="protein sequence ID" value="CAG7597051.1"/>
    <property type="molecule type" value="Genomic_DNA"/>
</dbReference>
<comment type="caution">
    <text evidence="1">The sequence shown here is derived from an EMBL/GenBank/DDBJ whole genome shotgun (WGS) entry which is preliminary data.</text>
</comment>
<keyword evidence="2" id="KW-1185">Reference proteome</keyword>
<organism evidence="1 2">
    <name type="scientific">Hyalomma marginatum</name>
    <dbReference type="NCBI Taxonomy" id="34627"/>
    <lineage>
        <taxon>Eukaryota</taxon>
        <taxon>Metazoa</taxon>
        <taxon>Ecdysozoa</taxon>
        <taxon>Arthropoda</taxon>
        <taxon>Chelicerata</taxon>
        <taxon>Arachnida</taxon>
        <taxon>Acari</taxon>
        <taxon>Parasitiformes</taxon>
        <taxon>Ixodida</taxon>
        <taxon>Ixodoidea</taxon>
        <taxon>Ixodidae</taxon>
        <taxon>Hyalomminae</taxon>
        <taxon>Hyalomma</taxon>
    </lineage>
</organism>
<dbReference type="Proteomes" id="UP000837675">
    <property type="component" value="Unassembled WGS sequence"/>
</dbReference>
<dbReference type="AlphaFoldDB" id="A0A8S4C2F9"/>
<sequence>MDFKSSTHALAEKLDELIFTAQHAGNFADAAKLLSDRILVAKQSLSAADAEFKTLLIDSTRPLNEKLQLIVIMNLTISKNKEIAENDNKSTIVE</sequence>
<proteinExistence type="predicted"/>
<accession>A0A8S4C2F9</accession>
<name>A0A8S4C2F9_9ACAR</name>